<feature type="transmembrane region" description="Helical" evidence="1">
    <location>
        <begin position="154"/>
        <end position="173"/>
    </location>
</feature>
<protein>
    <submittedName>
        <fullName evidence="2">ABC-2 type transport system permease protein</fullName>
    </submittedName>
</protein>
<name>A0A2T0TDH8_9PSEU</name>
<dbReference type="AlphaFoldDB" id="A0A2T0TDH8"/>
<feature type="transmembrane region" description="Helical" evidence="1">
    <location>
        <begin position="121"/>
        <end position="142"/>
    </location>
</feature>
<feature type="transmembrane region" description="Helical" evidence="1">
    <location>
        <begin position="206"/>
        <end position="228"/>
    </location>
</feature>
<feature type="transmembrane region" description="Helical" evidence="1">
    <location>
        <begin position="39"/>
        <end position="57"/>
    </location>
</feature>
<sequence>MVAGTATNVVFGLLRVAVLLAALGSTASGRIAGYDVAATVTYVWLGQGLLAFVVLWGDSALANRIRSGDVVVDLYRPWDLQTALLAEDLGRAAYCAVTRLVPPVVVGALLFPFRWPAPERWPVFVVSAVLAVLVSFGMRFLVNASTFWLLDNRGVVALHGVGTGILCGLNVPLDFFPEWARFALWFTPMPAIMQSPIDVFIGHGSLWLVVGHQVFWAAALFGVGKVVLARAVRKVVVQGG</sequence>
<dbReference type="PANTHER" id="PTHR36832">
    <property type="entry name" value="SLR1174 PROTEIN-RELATED"/>
    <property type="match status" value="1"/>
</dbReference>
<dbReference type="OrthoDB" id="62003at2"/>
<proteinExistence type="predicted"/>
<keyword evidence="1" id="KW-0472">Membrane</keyword>
<keyword evidence="1" id="KW-0812">Transmembrane</keyword>
<organism evidence="2 3">
    <name type="scientific">Umezawaea tangerina</name>
    <dbReference type="NCBI Taxonomy" id="84725"/>
    <lineage>
        <taxon>Bacteria</taxon>
        <taxon>Bacillati</taxon>
        <taxon>Actinomycetota</taxon>
        <taxon>Actinomycetes</taxon>
        <taxon>Pseudonocardiales</taxon>
        <taxon>Pseudonocardiaceae</taxon>
        <taxon>Umezawaea</taxon>
    </lineage>
</organism>
<reference evidence="2 3" key="1">
    <citation type="submission" date="2018-03" db="EMBL/GenBank/DDBJ databases">
        <title>Genomic Encyclopedia of Archaeal and Bacterial Type Strains, Phase II (KMG-II): from individual species to whole genera.</title>
        <authorList>
            <person name="Goeker M."/>
        </authorList>
    </citation>
    <scope>NUCLEOTIDE SEQUENCE [LARGE SCALE GENOMIC DNA]</scope>
    <source>
        <strain evidence="2 3">DSM 44720</strain>
    </source>
</reference>
<feature type="transmembrane region" description="Helical" evidence="1">
    <location>
        <begin position="92"/>
        <end position="115"/>
    </location>
</feature>
<dbReference type="PANTHER" id="PTHR36832:SF2">
    <property type="entry name" value="INTEGRAL MEMBRANE PROTEIN"/>
    <property type="match status" value="1"/>
</dbReference>
<comment type="caution">
    <text evidence="2">The sequence shown here is derived from an EMBL/GenBank/DDBJ whole genome shotgun (WGS) entry which is preliminary data.</text>
</comment>
<keyword evidence="3" id="KW-1185">Reference proteome</keyword>
<evidence type="ECO:0000313" key="2">
    <source>
        <dbReference type="EMBL" id="PRY43701.1"/>
    </source>
</evidence>
<dbReference type="InterPro" id="IPR010390">
    <property type="entry name" value="ABC-2_transporter-like"/>
</dbReference>
<evidence type="ECO:0000256" key="1">
    <source>
        <dbReference type="SAM" id="Phobius"/>
    </source>
</evidence>
<dbReference type="Proteomes" id="UP000239494">
    <property type="component" value="Unassembled WGS sequence"/>
</dbReference>
<dbReference type="RefSeq" id="WP_106187237.1">
    <property type="nucleotide sequence ID" value="NZ_PVTF01000003.1"/>
</dbReference>
<evidence type="ECO:0000313" key="3">
    <source>
        <dbReference type="Proteomes" id="UP000239494"/>
    </source>
</evidence>
<gene>
    <name evidence="2" type="ORF">CLV43_103448</name>
</gene>
<dbReference type="Pfam" id="PF06182">
    <property type="entry name" value="ABC2_membrane_6"/>
    <property type="match status" value="1"/>
</dbReference>
<dbReference type="EMBL" id="PVTF01000003">
    <property type="protein sequence ID" value="PRY43701.1"/>
    <property type="molecule type" value="Genomic_DNA"/>
</dbReference>
<keyword evidence="1" id="KW-1133">Transmembrane helix</keyword>
<accession>A0A2T0TDH8</accession>